<feature type="binding site" evidence="7 9">
    <location>
        <position position="82"/>
    </location>
    <ligand>
        <name>3-methyl-2-oxobutanoate</name>
        <dbReference type="ChEBI" id="CHEBI:11851"/>
    </ligand>
</feature>
<keyword evidence="11" id="KW-0489">Methyltransferase</keyword>
<evidence type="ECO:0000256" key="3">
    <source>
        <dbReference type="ARBA" id="ARBA00011424"/>
    </source>
</evidence>
<dbReference type="NCBIfam" id="TIGR00222">
    <property type="entry name" value="panB"/>
    <property type="match status" value="1"/>
</dbReference>
<dbReference type="InterPro" id="IPR003700">
    <property type="entry name" value="Pantoate_hydroxy_MeTrfase"/>
</dbReference>
<evidence type="ECO:0000256" key="9">
    <source>
        <dbReference type="PIRSR" id="PIRSR000388-2"/>
    </source>
</evidence>
<reference evidence="11 12" key="1">
    <citation type="submission" date="2019-05" db="EMBL/GenBank/DDBJ databases">
        <title>Psychrobacillus vulpis sp. nov., a new species isolated from feces of a red fox that inhabits in The Tablas de Daimiel Natural Park, Albacete, Spain.</title>
        <authorList>
            <person name="Rodriguez M."/>
            <person name="Reina J.C."/>
            <person name="Bejar V."/>
            <person name="Llamas I."/>
        </authorList>
    </citation>
    <scope>NUCLEOTIDE SEQUENCE [LARGE SCALE GENOMIC DNA]</scope>
    <source>
        <strain evidence="11 12">NHI-2</strain>
    </source>
</reference>
<evidence type="ECO:0000313" key="11">
    <source>
        <dbReference type="EMBL" id="TQR15363.1"/>
    </source>
</evidence>
<feature type="binding site" evidence="7 9">
    <location>
        <begin position="43"/>
        <end position="44"/>
    </location>
    <ligand>
        <name>3-methyl-2-oxobutanoate</name>
        <dbReference type="ChEBI" id="CHEBI:11851"/>
    </ligand>
</feature>
<keyword evidence="7 10" id="KW-0460">Magnesium</keyword>
<feature type="binding site" evidence="7 10">
    <location>
        <position position="114"/>
    </location>
    <ligand>
        <name>Mg(2+)</name>
        <dbReference type="ChEBI" id="CHEBI:18420"/>
    </ligand>
</feature>
<dbReference type="UniPathway" id="UPA00028">
    <property type="reaction ID" value="UER00003"/>
</dbReference>
<dbReference type="GO" id="GO:0005737">
    <property type="term" value="C:cytoplasm"/>
    <property type="evidence" value="ECO:0007669"/>
    <property type="project" value="UniProtKB-SubCell"/>
</dbReference>
<name>A0A544TD19_9BACI</name>
<dbReference type="Gene3D" id="3.20.20.60">
    <property type="entry name" value="Phosphoenolpyruvate-binding domains"/>
    <property type="match status" value="1"/>
</dbReference>
<comment type="pathway">
    <text evidence="1 7">Cofactor biosynthesis; (R)-pantothenate biosynthesis; (R)-pantoate from 3-methyl-2-oxobutanoate: step 1/2.</text>
</comment>
<evidence type="ECO:0000256" key="2">
    <source>
        <dbReference type="ARBA" id="ARBA00008676"/>
    </source>
</evidence>
<comment type="function">
    <text evidence="6 7">Catalyzes the reversible reaction in which hydroxymethyl group from 5,10-methylenetetrahydrofolate is transferred onto alpha-ketoisovalerate to form ketopantoate.</text>
</comment>
<dbReference type="PIRSF" id="PIRSF000388">
    <property type="entry name" value="Pantoate_hydroxy_MeTrfase"/>
    <property type="match status" value="1"/>
</dbReference>
<comment type="similarity">
    <text evidence="2 7">Belongs to the PanB family.</text>
</comment>
<comment type="subcellular location">
    <subcellularLocation>
        <location evidence="7">Cytoplasm</location>
    </subcellularLocation>
</comment>
<dbReference type="InterPro" id="IPR040442">
    <property type="entry name" value="Pyrv_kinase-like_dom_sf"/>
</dbReference>
<dbReference type="CDD" id="cd06557">
    <property type="entry name" value="KPHMT-like"/>
    <property type="match status" value="1"/>
</dbReference>
<dbReference type="GO" id="GO:0003864">
    <property type="term" value="F:3-methyl-2-oxobutanoate hydroxymethyltransferase activity"/>
    <property type="evidence" value="ECO:0007669"/>
    <property type="project" value="UniProtKB-UniRule"/>
</dbReference>
<sequence>MKTTSNFVEMKKKEEKVTMMTAYDYPTAKFAEDAGIDMLLVGDSLGMVVLGYDSTVLVTMDDMIHHGKATRRGAPNTFLVVDMPFGTYHGSLDQSLANAVKIMQQTGAQAVKVEGADDVLLVIEKLTSAGIPVVAHLGLTPQSAGVLGGYKVQGKTAEAAEKLIEDAKKCEQAGACAIVLECIPHQLTAKISEALIIPTIGIGAGVTADGQVLVFHDLVKYGKHHIPKFVKEFANVGEPITAGIQQYVEEVKSGVFPALEHSFTMKEEQLNQLYGGTTYANSSNNR</sequence>
<evidence type="ECO:0000256" key="7">
    <source>
        <dbReference type="HAMAP-Rule" id="MF_00156"/>
    </source>
</evidence>
<keyword evidence="7 10" id="KW-0479">Metal-binding</keyword>
<evidence type="ECO:0000256" key="1">
    <source>
        <dbReference type="ARBA" id="ARBA00005033"/>
    </source>
</evidence>
<dbReference type="HAMAP" id="MF_00156">
    <property type="entry name" value="PanB"/>
    <property type="match status" value="1"/>
</dbReference>
<dbReference type="PANTHER" id="PTHR20881:SF0">
    <property type="entry name" value="3-METHYL-2-OXOBUTANOATE HYDROXYMETHYLTRANSFERASE"/>
    <property type="match status" value="1"/>
</dbReference>
<dbReference type="EC" id="2.1.2.11" evidence="7"/>
<dbReference type="Proteomes" id="UP000318937">
    <property type="component" value="Unassembled WGS sequence"/>
</dbReference>
<dbReference type="NCBIfam" id="NF001452">
    <property type="entry name" value="PRK00311.1"/>
    <property type="match status" value="1"/>
</dbReference>
<evidence type="ECO:0000256" key="5">
    <source>
        <dbReference type="ARBA" id="ARBA00022679"/>
    </source>
</evidence>
<dbReference type="FunFam" id="3.20.20.60:FF:000003">
    <property type="entry name" value="3-methyl-2-oxobutanoate hydroxymethyltransferase"/>
    <property type="match status" value="1"/>
</dbReference>
<evidence type="ECO:0000256" key="4">
    <source>
        <dbReference type="ARBA" id="ARBA00022655"/>
    </source>
</evidence>
<evidence type="ECO:0000256" key="6">
    <source>
        <dbReference type="ARBA" id="ARBA00056497"/>
    </source>
</evidence>
<accession>A0A544TD19</accession>
<dbReference type="GO" id="GO:0008168">
    <property type="term" value="F:methyltransferase activity"/>
    <property type="evidence" value="ECO:0007669"/>
    <property type="project" value="UniProtKB-KW"/>
</dbReference>
<comment type="catalytic activity">
    <reaction evidence="7">
        <text>(6R)-5,10-methylene-5,6,7,8-tetrahydrofolate + 3-methyl-2-oxobutanoate + H2O = 2-dehydropantoate + (6S)-5,6,7,8-tetrahydrofolate</text>
        <dbReference type="Rhea" id="RHEA:11824"/>
        <dbReference type="ChEBI" id="CHEBI:11561"/>
        <dbReference type="ChEBI" id="CHEBI:11851"/>
        <dbReference type="ChEBI" id="CHEBI:15377"/>
        <dbReference type="ChEBI" id="CHEBI:15636"/>
        <dbReference type="ChEBI" id="CHEBI:57453"/>
        <dbReference type="EC" id="2.1.2.11"/>
    </reaction>
</comment>
<organism evidence="11 12">
    <name type="scientific">Psychrobacillus soli</name>
    <dbReference type="NCBI Taxonomy" id="1543965"/>
    <lineage>
        <taxon>Bacteria</taxon>
        <taxon>Bacillati</taxon>
        <taxon>Bacillota</taxon>
        <taxon>Bacilli</taxon>
        <taxon>Bacillales</taxon>
        <taxon>Bacillaceae</taxon>
        <taxon>Psychrobacillus</taxon>
    </lineage>
</organism>
<protein>
    <recommendedName>
        <fullName evidence="7">3-methyl-2-oxobutanoate hydroxymethyltransferase</fullName>
        <ecNumber evidence="7">2.1.2.11</ecNumber>
    </recommendedName>
    <alternativeName>
        <fullName evidence="7">Ketopantoate hydroxymethyltransferase</fullName>
        <shortName evidence="7">KPHMT</shortName>
    </alternativeName>
</protein>
<dbReference type="SUPFAM" id="SSF51621">
    <property type="entry name" value="Phosphoenolpyruvate/pyruvate domain"/>
    <property type="match status" value="1"/>
</dbReference>
<comment type="subunit">
    <text evidence="3 7">Homodecamer; pentamer of dimers.</text>
</comment>
<dbReference type="EMBL" id="VDGG01000016">
    <property type="protein sequence ID" value="TQR15363.1"/>
    <property type="molecule type" value="Genomic_DNA"/>
</dbReference>
<feature type="binding site" evidence="7 9">
    <location>
        <position position="112"/>
    </location>
    <ligand>
        <name>3-methyl-2-oxobutanoate</name>
        <dbReference type="ChEBI" id="CHEBI:11851"/>
    </ligand>
</feature>
<feature type="active site" description="Proton acceptor" evidence="7 8">
    <location>
        <position position="181"/>
    </location>
</feature>
<keyword evidence="7" id="KW-0963">Cytoplasm</keyword>
<keyword evidence="4 7" id="KW-0566">Pantothenate biosynthesis</keyword>
<evidence type="ECO:0000313" key="12">
    <source>
        <dbReference type="Proteomes" id="UP000318937"/>
    </source>
</evidence>
<proteinExistence type="inferred from homology"/>
<feature type="binding site" evidence="7 10">
    <location>
        <position position="82"/>
    </location>
    <ligand>
        <name>Mg(2+)</name>
        <dbReference type="ChEBI" id="CHEBI:18420"/>
    </ligand>
</feature>
<comment type="cofactor">
    <cofactor evidence="7 10">
        <name>Mg(2+)</name>
        <dbReference type="ChEBI" id="CHEBI:18420"/>
    </cofactor>
    <text evidence="7 10">Binds 1 Mg(2+) ion per subunit.</text>
</comment>
<dbReference type="GO" id="GO:0032259">
    <property type="term" value="P:methylation"/>
    <property type="evidence" value="ECO:0007669"/>
    <property type="project" value="UniProtKB-KW"/>
</dbReference>
<evidence type="ECO:0000256" key="10">
    <source>
        <dbReference type="PIRSR" id="PIRSR000388-3"/>
    </source>
</evidence>
<keyword evidence="5 7" id="KW-0808">Transferase</keyword>
<gene>
    <name evidence="7 11" type="primary">panB</name>
    <name evidence="11" type="ORF">FG383_09690</name>
</gene>
<dbReference type="OrthoDB" id="9781789at2"/>
<dbReference type="GO" id="GO:0015940">
    <property type="term" value="P:pantothenate biosynthetic process"/>
    <property type="evidence" value="ECO:0007669"/>
    <property type="project" value="UniProtKB-UniRule"/>
</dbReference>
<keyword evidence="12" id="KW-1185">Reference proteome</keyword>
<comment type="caution">
    <text evidence="11">The sequence shown here is derived from an EMBL/GenBank/DDBJ whole genome shotgun (WGS) entry which is preliminary data.</text>
</comment>
<dbReference type="AlphaFoldDB" id="A0A544TD19"/>
<dbReference type="GO" id="GO:0000287">
    <property type="term" value="F:magnesium ion binding"/>
    <property type="evidence" value="ECO:0007669"/>
    <property type="project" value="TreeGrafter"/>
</dbReference>
<feature type="binding site" evidence="7 10">
    <location>
        <position position="43"/>
    </location>
    <ligand>
        <name>Mg(2+)</name>
        <dbReference type="ChEBI" id="CHEBI:18420"/>
    </ligand>
</feature>
<dbReference type="InterPro" id="IPR015813">
    <property type="entry name" value="Pyrv/PenolPyrv_kinase-like_dom"/>
</dbReference>
<evidence type="ECO:0000256" key="8">
    <source>
        <dbReference type="PIRSR" id="PIRSR000388-1"/>
    </source>
</evidence>
<dbReference type="RefSeq" id="WP_142607211.1">
    <property type="nucleotide sequence ID" value="NZ_VDGG01000016.1"/>
</dbReference>
<dbReference type="PANTHER" id="PTHR20881">
    <property type="entry name" value="3-METHYL-2-OXOBUTANOATE HYDROXYMETHYLTRANSFERASE"/>
    <property type="match status" value="1"/>
</dbReference>
<dbReference type="Pfam" id="PF02548">
    <property type="entry name" value="Pantoate_transf"/>
    <property type="match status" value="1"/>
</dbReference>